<keyword evidence="14" id="KW-1185">Reference proteome</keyword>
<feature type="domain" description="HAMP" evidence="12">
    <location>
        <begin position="192"/>
        <end position="245"/>
    </location>
</feature>
<keyword evidence="9" id="KW-0902">Two-component regulatory system</keyword>
<dbReference type="GO" id="GO:0000155">
    <property type="term" value="F:phosphorelay sensor kinase activity"/>
    <property type="evidence" value="ECO:0007669"/>
    <property type="project" value="InterPro"/>
</dbReference>
<dbReference type="PRINTS" id="PR00344">
    <property type="entry name" value="BCTRLSENSOR"/>
</dbReference>
<dbReference type="PANTHER" id="PTHR45436">
    <property type="entry name" value="SENSOR HISTIDINE KINASE YKOH"/>
    <property type="match status" value="1"/>
</dbReference>
<dbReference type="InterPro" id="IPR005467">
    <property type="entry name" value="His_kinase_dom"/>
</dbReference>
<comment type="catalytic activity">
    <reaction evidence="1">
        <text>ATP + protein L-histidine = ADP + protein N-phospho-L-histidine.</text>
        <dbReference type="EC" id="2.7.13.3"/>
    </reaction>
</comment>
<keyword evidence="4" id="KW-0597">Phosphoprotein</keyword>
<evidence type="ECO:0000256" key="8">
    <source>
        <dbReference type="ARBA" id="ARBA00022989"/>
    </source>
</evidence>
<evidence type="ECO:0000256" key="1">
    <source>
        <dbReference type="ARBA" id="ARBA00000085"/>
    </source>
</evidence>
<keyword evidence="8" id="KW-1133">Transmembrane helix</keyword>
<dbReference type="EMBL" id="CP046052">
    <property type="protein sequence ID" value="QGM44345.1"/>
    <property type="molecule type" value="Genomic_DNA"/>
</dbReference>
<evidence type="ECO:0000256" key="5">
    <source>
        <dbReference type="ARBA" id="ARBA00022679"/>
    </source>
</evidence>
<protein>
    <recommendedName>
        <fullName evidence="3">histidine kinase</fullName>
        <ecNumber evidence="3">2.7.13.3</ecNumber>
    </recommendedName>
</protein>
<dbReference type="SUPFAM" id="SSF55874">
    <property type="entry name" value="ATPase domain of HSP90 chaperone/DNA topoisomerase II/histidine kinase"/>
    <property type="match status" value="1"/>
</dbReference>
<gene>
    <name evidence="13" type="ORF">H2LOC_000755</name>
</gene>
<dbReference type="SUPFAM" id="SSF47384">
    <property type="entry name" value="Homodimeric domain of signal transducing histidine kinase"/>
    <property type="match status" value="1"/>
</dbReference>
<dbReference type="InterPro" id="IPR036097">
    <property type="entry name" value="HisK_dim/P_sf"/>
</dbReference>
<evidence type="ECO:0000256" key="4">
    <source>
        <dbReference type="ARBA" id="ARBA00022553"/>
    </source>
</evidence>
<dbReference type="PROSITE" id="PS50885">
    <property type="entry name" value="HAMP"/>
    <property type="match status" value="1"/>
</dbReference>
<name>A0A6B8KB94_9HYPH</name>
<reference evidence="13 14" key="1">
    <citation type="submission" date="2019-11" db="EMBL/GenBank/DDBJ databases">
        <title>The genome sequence of Methylocystis heyeri.</title>
        <authorList>
            <person name="Oshkin I.Y."/>
            <person name="Miroshnikov K."/>
            <person name="Dedysh S.N."/>
        </authorList>
    </citation>
    <scope>NUCLEOTIDE SEQUENCE [LARGE SCALE GENOMIC DNA]</scope>
    <source>
        <strain evidence="13 14">H2</strain>
    </source>
</reference>
<dbReference type="CDD" id="cd00082">
    <property type="entry name" value="HisKA"/>
    <property type="match status" value="1"/>
</dbReference>
<dbReference type="InterPro" id="IPR050428">
    <property type="entry name" value="TCS_sensor_his_kinase"/>
</dbReference>
<dbReference type="Pfam" id="PF02518">
    <property type="entry name" value="HATPase_c"/>
    <property type="match status" value="1"/>
</dbReference>
<dbReference type="PROSITE" id="PS50109">
    <property type="entry name" value="HIS_KIN"/>
    <property type="match status" value="1"/>
</dbReference>
<evidence type="ECO:0000256" key="2">
    <source>
        <dbReference type="ARBA" id="ARBA00004370"/>
    </source>
</evidence>
<dbReference type="InterPro" id="IPR003661">
    <property type="entry name" value="HisK_dim/P_dom"/>
</dbReference>
<dbReference type="OrthoDB" id="9809329at2"/>
<dbReference type="InterPro" id="IPR003660">
    <property type="entry name" value="HAMP_dom"/>
</dbReference>
<dbReference type="InterPro" id="IPR036890">
    <property type="entry name" value="HATPase_C_sf"/>
</dbReference>
<dbReference type="SMART" id="SM00388">
    <property type="entry name" value="HisKA"/>
    <property type="match status" value="1"/>
</dbReference>
<sequence length="467" mass="50627">MKRPSLSWRIVGYLILAQIVAFALAWAASTALGLAGVEIFKTTWDELAAPRASRLVIDSLVRDADGAVRIDPVPELRAELERAPGMKFAAFDREGKTSLPGSSPELVAAAQRVLGVSPTHTHLILPGDPGTSPLGFMEPRWTPYGRFHIAVYRQKFRWDDIFHAIGADLQWLAIYPLAAMFMSAGTAWFAMRNGLTPLRAVVQEASGIDMNSLDRRLSTAGVPEEINPLVEAMNDALDRLSAGAARQRRFIANAAHELRTPVAILNARLDAPQEPSFKSDLKRDARRIRNIVEQLLASSRLGERPNELDRQIDLVALVRAAVADSALLAIKNKRQIAFETERPSVSVCGNRIALESVVANLIDNALRAEPEGGTVAVRVEAEAAVAVVDHGEGVAPADRDMIFEPFWRKTEAKPGTGLGLAIARELVSLHGGRIFVEDTLGGGATFKIVLPPAFDDAQKLVSSTNAP</sequence>
<keyword evidence="6" id="KW-0812">Transmembrane</keyword>
<dbReference type="SMART" id="SM00387">
    <property type="entry name" value="HATPase_c"/>
    <property type="match status" value="1"/>
</dbReference>
<dbReference type="Pfam" id="PF00512">
    <property type="entry name" value="HisKA"/>
    <property type="match status" value="1"/>
</dbReference>
<evidence type="ECO:0000256" key="7">
    <source>
        <dbReference type="ARBA" id="ARBA00022777"/>
    </source>
</evidence>
<dbReference type="CDD" id="cd00075">
    <property type="entry name" value="HATPase"/>
    <property type="match status" value="1"/>
</dbReference>
<keyword evidence="5" id="KW-0808">Transferase</keyword>
<evidence type="ECO:0000259" key="11">
    <source>
        <dbReference type="PROSITE" id="PS50109"/>
    </source>
</evidence>
<evidence type="ECO:0000256" key="10">
    <source>
        <dbReference type="ARBA" id="ARBA00023136"/>
    </source>
</evidence>
<comment type="subcellular location">
    <subcellularLocation>
        <location evidence="2">Membrane</location>
    </subcellularLocation>
</comment>
<evidence type="ECO:0000256" key="6">
    <source>
        <dbReference type="ARBA" id="ARBA00022692"/>
    </source>
</evidence>
<dbReference type="AlphaFoldDB" id="A0A6B8KB94"/>
<evidence type="ECO:0000256" key="3">
    <source>
        <dbReference type="ARBA" id="ARBA00012438"/>
    </source>
</evidence>
<evidence type="ECO:0000313" key="13">
    <source>
        <dbReference type="EMBL" id="QGM44345.1"/>
    </source>
</evidence>
<dbReference type="InterPro" id="IPR003594">
    <property type="entry name" value="HATPase_dom"/>
</dbReference>
<feature type="domain" description="Histidine kinase" evidence="11">
    <location>
        <begin position="253"/>
        <end position="454"/>
    </location>
</feature>
<evidence type="ECO:0000313" key="14">
    <source>
        <dbReference type="Proteomes" id="UP000309061"/>
    </source>
</evidence>
<dbReference type="Gene3D" id="3.30.565.10">
    <property type="entry name" value="Histidine kinase-like ATPase, C-terminal domain"/>
    <property type="match status" value="1"/>
</dbReference>
<dbReference type="InterPro" id="IPR004358">
    <property type="entry name" value="Sig_transdc_His_kin-like_C"/>
</dbReference>
<keyword evidence="10" id="KW-0472">Membrane</keyword>
<dbReference type="EC" id="2.7.13.3" evidence="3"/>
<accession>A0A6B8KB94</accession>
<evidence type="ECO:0000256" key="9">
    <source>
        <dbReference type="ARBA" id="ARBA00023012"/>
    </source>
</evidence>
<dbReference type="KEGG" id="mhey:H2LOC_000755"/>
<evidence type="ECO:0000259" key="12">
    <source>
        <dbReference type="PROSITE" id="PS50885"/>
    </source>
</evidence>
<dbReference type="GO" id="GO:0005886">
    <property type="term" value="C:plasma membrane"/>
    <property type="evidence" value="ECO:0007669"/>
    <property type="project" value="TreeGrafter"/>
</dbReference>
<dbReference type="Proteomes" id="UP000309061">
    <property type="component" value="Chromosome"/>
</dbReference>
<dbReference type="Gene3D" id="1.10.287.130">
    <property type="match status" value="1"/>
</dbReference>
<organism evidence="13 14">
    <name type="scientific">Methylocystis heyeri</name>
    <dbReference type="NCBI Taxonomy" id="391905"/>
    <lineage>
        <taxon>Bacteria</taxon>
        <taxon>Pseudomonadati</taxon>
        <taxon>Pseudomonadota</taxon>
        <taxon>Alphaproteobacteria</taxon>
        <taxon>Hyphomicrobiales</taxon>
        <taxon>Methylocystaceae</taxon>
        <taxon>Methylocystis</taxon>
    </lineage>
</organism>
<keyword evidence="7 13" id="KW-0418">Kinase</keyword>
<dbReference type="PANTHER" id="PTHR45436:SF5">
    <property type="entry name" value="SENSOR HISTIDINE KINASE TRCS"/>
    <property type="match status" value="1"/>
</dbReference>
<proteinExistence type="predicted"/>